<feature type="transmembrane region" description="Helical" evidence="1">
    <location>
        <begin position="84"/>
        <end position="105"/>
    </location>
</feature>
<feature type="domain" description="Glycosyl transferase family 1" evidence="2">
    <location>
        <begin position="190"/>
        <end position="351"/>
    </location>
</feature>
<dbReference type="PANTHER" id="PTHR45947:SF3">
    <property type="entry name" value="SULFOQUINOVOSYL TRANSFERASE SQD2"/>
    <property type="match status" value="1"/>
</dbReference>
<dbReference type="Pfam" id="PF13477">
    <property type="entry name" value="Glyco_trans_4_2"/>
    <property type="match status" value="1"/>
</dbReference>
<feature type="domain" description="Glycosyltransferase subfamily 4-like N-terminal" evidence="3">
    <location>
        <begin position="5"/>
        <end position="141"/>
    </location>
</feature>
<dbReference type="InterPro" id="IPR050194">
    <property type="entry name" value="Glycosyltransferase_grp1"/>
</dbReference>
<dbReference type="Gene3D" id="3.40.50.2000">
    <property type="entry name" value="Glycogen Phosphorylase B"/>
    <property type="match status" value="2"/>
</dbReference>
<dbReference type="OrthoDB" id="9806653at2"/>
<dbReference type="EMBL" id="VDCQ01000090">
    <property type="protein sequence ID" value="TNJ59756.1"/>
    <property type="molecule type" value="Genomic_DNA"/>
</dbReference>
<organism evidence="4 5">
    <name type="scientific">Paenibacillus hemerocallicola</name>
    <dbReference type="NCBI Taxonomy" id="1172614"/>
    <lineage>
        <taxon>Bacteria</taxon>
        <taxon>Bacillati</taxon>
        <taxon>Bacillota</taxon>
        <taxon>Bacilli</taxon>
        <taxon>Bacillales</taxon>
        <taxon>Paenibacillaceae</taxon>
        <taxon>Paenibacillus</taxon>
    </lineage>
</organism>
<dbReference type="Proteomes" id="UP000307943">
    <property type="component" value="Unassembled WGS sequence"/>
</dbReference>
<protein>
    <submittedName>
        <fullName evidence="4">Glycosyltransferase family 4 protein</fullName>
    </submittedName>
</protein>
<comment type="caution">
    <text evidence="4">The sequence shown here is derived from an EMBL/GenBank/DDBJ whole genome shotgun (WGS) entry which is preliminary data.</text>
</comment>
<evidence type="ECO:0000259" key="2">
    <source>
        <dbReference type="Pfam" id="PF00534"/>
    </source>
</evidence>
<keyword evidence="5" id="KW-1185">Reference proteome</keyword>
<reference evidence="4 5" key="1">
    <citation type="submission" date="2019-05" db="EMBL/GenBank/DDBJ databases">
        <title>We sequenced the genome of Paenibacillus hemerocallicola KCTC 33185 for further insight into its adaptation and study the phylogeny of Paenibacillus.</title>
        <authorList>
            <person name="Narsing Rao M.P."/>
        </authorList>
    </citation>
    <scope>NUCLEOTIDE SEQUENCE [LARGE SCALE GENOMIC DNA]</scope>
    <source>
        <strain evidence="4 5">KCTC 33185</strain>
    </source>
</reference>
<dbReference type="Pfam" id="PF00534">
    <property type="entry name" value="Glycos_transf_1"/>
    <property type="match status" value="1"/>
</dbReference>
<dbReference type="GO" id="GO:0016757">
    <property type="term" value="F:glycosyltransferase activity"/>
    <property type="evidence" value="ECO:0007669"/>
    <property type="project" value="InterPro"/>
</dbReference>
<keyword evidence="1" id="KW-0472">Membrane</keyword>
<dbReference type="CDD" id="cd03808">
    <property type="entry name" value="GT4_CapM-like"/>
    <property type="match status" value="1"/>
</dbReference>
<proteinExistence type="predicted"/>
<keyword evidence="1" id="KW-0812">Transmembrane</keyword>
<dbReference type="PANTHER" id="PTHR45947">
    <property type="entry name" value="SULFOQUINOVOSYL TRANSFERASE SQD2"/>
    <property type="match status" value="1"/>
</dbReference>
<dbReference type="AlphaFoldDB" id="A0A5C4SX28"/>
<evidence type="ECO:0000259" key="3">
    <source>
        <dbReference type="Pfam" id="PF13477"/>
    </source>
</evidence>
<evidence type="ECO:0000313" key="5">
    <source>
        <dbReference type="Proteomes" id="UP000307943"/>
    </source>
</evidence>
<sequence>MRLRKILFCASTASHIRNFHLPYLQLLKEQGNDIWVAANLNMNDDIPFIDNIVNMPFEKKLFSIKNFSLIFSVYYLLKRERFDLIILHTTLASIVVRLAVLLRFFDKKRPKVCYTCHGYLFNEKDKFKWAFLVPEKLCAQVTDVLMVMNREDHKIAIKHHLYLKKLHYINGMGFDTSKFFQFSAEKQTMKRQEMMFNNEDFLLIYAAEFSKRKNHFFLINLFAQISAEIAHAHLLLAGNGSLMEECKSLANELGLQDRVHFLGYTRDMENLYPICDMAITTSLSEGLPFNVMEAMACGLPIVASRIKGHTDLVDDGETGYLCEINNQNEFQSAIIKIHKNRSLRVEMGVAGIEKVKFHSIDKIKPTILAIYNEE</sequence>
<dbReference type="InterPro" id="IPR001296">
    <property type="entry name" value="Glyco_trans_1"/>
</dbReference>
<dbReference type="InterPro" id="IPR028098">
    <property type="entry name" value="Glyco_trans_4-like_N"/>
</dbReference>
<evidence type="ECO:0000256" key="1">
    <source>
        <dbReference type="SAM" id="Phobius"/>
    </source>
</evidence>
<name>A0A5C4SX28_9BACL</name>
<keyword evidence="1" id="KW-1133">Transmembrane helix</keyword>
<dbReference type="RefSeq" id="WP_139607256.1">
    <property type="nucleotide sequence ID" value="NZ_VDCQ01000090.1"/>
</dbReference>
<accession>A0A5C4SX28</accession>
<dbReference type="SUPFAM" id="SSF53756">
    <property type="entry name" value="UDP-Glycosyltransferase/glycogen phosphorylase"/>
    <property type="match status" value="1"/>
</dbReference>
<gene>
    <name evidence="4" type="ORF">FE784_36915</name>
</gene>
<keyword evidence="4" id="KW-0808">Transferase</keyword>
<evidence type="ECO:0000313" key="4">
    <source>
        <dbReference type="EMBL" id="TNJ59756.1"/>
    </source>
</evidence>